<evidence type="ECO:0000259" key="4">
    <source>
        <dbReference type="Pfam" id="PF14870"/>
    </source>
</evidence>
<dbReference type="Proteomes" id="UP000175691">
    <property type="component" value="Unassembled WGS sequence"/>
</dbReference>
<dbReference type="GO" id="GO:0015979">
    <property type="term" value="P:photosynthesis"/>
    <property type="evidence" value="ECO:0007669"/>
    <property type="project" value="UniProtKB-KW"/>
</dbReference>
<dbReference type="Gene3D" id="2.130.10.10">
    <property type="entry name" value="YVTN repeat-like/Quinoprotein amine dehydrogenase"/>
    <property type="match status" value="1"/>
</dbReference>
<dbReference type="AlphaFoldDB" id="A0A1E7ZD24"/>
<keyword evidence="1" id="KW-0602">Photosynthesis</keyword>
<dbReference type="PANTHER" id="PTHR47199">
    <property type="entry name" value="PHOTOSYSTEM II STABILITY/ASSEMBLY FACTOR HCF136, CHLOROPLASTIC"/>
    <property type="match status" value="1"/>
</dbReference>
<gene>
    <name evidence="5" type="ORF">BFC18_08090</name>
</gene>
<evidence type="ECO:0000313" key="5">
    <source>
        <dbReference type="EMBL" id="OFC71425.1"/>
    </source>
</evidence>
<sequence>MKSTLMAILVLSAVFSAQAQEAYQAPRVTESLLLDIDHSDFVVAVGERGHILTSTDGEVFNQQAVPTTTTLTAVTVLGDKVWAAGHDATILYSADKGKTWVVQMAKPELEKPFFDITFFNAQQGIAVGAYGLFFRTNDGGSTWKQELHASILSAMDQEYLEEVKQDSPEYYEEELSLILPHFNKLRVINDKLYLVGEAGLVATSDNMGASWQRLEMEYQGSFQDVALINDSTIMLAGLRGNVFVQRNNEAWEQVPTCLSGTLNSILTDNSDAIKLYGNNGMMVTLEQPIDAVIYDPWAAPGQCTPANGFSAQQTKDKASIVNVTRFNGHLIAVTANGIQQLETE</sequence>
<feature type="domain" description="Photosynthesis system II assembly factor Ycf48/Hcf136-like" evidence="4">
    <location>
        <begin position="108"/>
        <end position="252"/>
    </location>
</feature>
<name>A0A1E7ZD24_9ALTE</name>
<keyword evidence="3" id="KW-0732">Signal</keyword>
<protein>
    <recommendedName>
        <fullName evidence="4">Photosynthesis system II assembly factor Ycf48/Hcf136-like domain-containing protein</fullName>
    </recommendedName>
</protein>
<dbReference type="PANTHER" id="PTHR47199:SF2">
    <property type="entry name" value="PHOTOSYSTEM II STABILITY_ASSEMBLY FACTOR HCF136, CHLOROPLASTIC"/>
    <property type="match status" value="1"/>
</dbReference>
<dbReference type="GO" id="GO:0009523">
    <property type="term" value="C:photosystem II"/>
    <property type="evidence" value="ECO:0007669"/>
    <property type="project" value="UniProtKB-KW"/>
</dbReference>
<organism evidence="5 6">
    <name type="scientific">Alteromonas confluentis</name>
    <dbReference type="NCBI Taxonomy" id="1656094"/>
    <lineage>
        <taxon>Bacteria</taxon>
        <taxon>Pseudomonadati</taxon>
        <taxon>Pseudomonadota</taxon>
        <taxon>Gammaproteobacteria</taxon>
        <taxon>Alteromonadales</taxon>
        <taxon>Alteromonadaceae</taxon>
        <taxon>Alteromonas/Salinimonas group</taxon>
        <taxon>Alteromonas</taxon>
    </lineage>
</organism>
<keyword evidence="6" id="KW-1185">Reference proteome</keyword>
<feature type="signal peptide" evidence="3">
    <location>
        <begin position="1"/>
        <end position="19"/>
    </location>
</feature>
<feature type="chain" id="PRO_5009209785" description="Photosynthesis system II assembly factor Ycf48/Hcf136-like domain-containing protein" evidence="3">
    <location>
        <begin position="20"/>
        <end position="344"/>
    </location>
</feature>
<proteinExistence type="predicted"/>
<evidence type="ECO:0000313" key="6">
    <source>
        <dbReference type="Proteomes" id="UP000175691"/>
    </source>
</evidence>
<dbReference type="EMBL" id="MDHN01000014">
    <property type="protein sequence ID" value="OFC71425.1"/>
    <property type="molecule type" value="Genomic_DNA"/>
</dbReference>
<dbReference type="STRING" id="1656094.BFC18_08090"/>
<dbReference type="RefSeq" id="WP_070124653.1">
    <property type="nucleotide sequence ID" value="NZ_MDHN01000014.1"/>
</dbReference>
<dbReference type="InterPro" id="IPR015943">
    <property type="entry name" value="WD40/YVTN_repeat-like_dom_sf"/>
</dbReference>
<dbReference type="InterPro" id="IPR028203">
    <property type="entry name" value="PSII_CF48-like_dom"/>
</dbReference>
<accession>A0A1E7ZD24</accession>
<evidence type="ECO:0000256" key="1">
    <source>
        <dbReference type="ARBA" id="ARBA00022531"/>
    </source>
</evidence>
<evidence type="ECO:0000256" key="3">
    <source>
        <dbReference type="SAM" id="SignalP"/>
    </source>
</evidence>
<comment type="caution">
    <text evidence="5">The sequence shown here is derived from an EMBL/GenBank/DDBJ whole genome shotgun (WGS) entry which is preliminary data.</text>
</comment>
<reference evidence="5 6" key="1">
    <citation type="submission" date="2016-08" db="EMBL/GenBank/DDBJ databases">
        <authorList>
            <person name="Seilhamer J.J."/>
        </authorList>
    </citation>
    <scope>NUCLEOTIDE SEQUENCE [LARGE SCALE GENOMIC DNA]</scope>
    <source>
        <strain evidence="5 6">KCTC 42603</strain>
    </source>
</reference>
<evidence type="ECO:0000256" key="2">
    <source>
        <dbReference type="ARBA" id="ARBA00023276"/>
    </source>
</evidence>
<dbReference type="OrthoDB" id="9813892at2"/>
<dbReference type="Pfam" id="PF14870">
    <property type="entry name" value="PSII_BNR"/>
    <property type="match status" value="1"/>
</dbReference>
<dbReference type="SUPFAM" id="SSF110296">
    <property type="entry name" value="Oligoxyloglucan reducing end-specific cellobiohydrolase"/>
    <property type="match status" value="1"/>
</dbReference>
<keyword evidence="2" id="KW-0604">Photosystem II</keyword>